<feature type="signal peptide" evidence="2">
    <location>
        <begin position="1"/>
        <end position="21"/>
    </location>
</feature>
<evidence type="ECO:0000313" key="3">
    <source>
        <dbReference type="EMBL" id="SMD22936.1"/>
    </source>
</evidence>
<dbReference type="EMBL" id="FWXV01000008">
    <property type="protein sequence ID" value="SMD22936.1"/>
    <property type="molecule type" value="Genomic_DNA"/>
</dbReference>
<dbReference type="CDD" id="cd07012">
    <property type="entry name" value="PBP2_Bug_TTT"/>
    <property type="match status" value="1"/>
</dbReference>
<dbReference type="Pfam" id="PF03401">
    <property type="entry name" value="TctC"/>
    <property type="match status" value="1"/>
</dbReference>
<protein>
    <submittedName>
        <fullName evidence="3">Tripartite tricarboxylate transporter family receptor</fullName>
    </submittedName>
</protein>
<dbReference type="PIRSF" id="PIRSF017082">
    <property type="entry name" value="YflP"/>
    <property type="match status" value="1"/>
</dbReference>
<dbReference type="InterPro" id="IPR005064">
    <property type="entry name" value="BUG"/>
</dbReference>
<keyword evidence="2" id="KW-0732">Signal</keyword>
<gene>
    <name evidence="3" type="ORF">SAMN05661093_07717</name>
</gene>
<dbReference type="PANTHER" id="PTHR42928:SF1">
    <property type="entry name" value="BLR4371 PROTEIN"/>
    <property type="match status" value="1"/>
</dbReference>
<feature type="chain" id="PRO_5039077894" evidence="2">
    <location>
        <begin position="22"/>
        <end position="328"/>
    </location>
</feature>
<comment type="similarity">
    <text evidence="1">Belongs to the UPF0065 (bug) family.</text>
</comment>
<dbReference type="Gene3D" id="3.40.190.10">
    <property type="entry name" value="Periplasmic binding protein-like II"/>
    <property type="match status" value="1"/>
</dbReference>
<dbReference type="Proteomes" id="UP000192674">
    <property type="component" value="Unassembled WGS sequence"/>
</dbReference>
<organism evidence="3 4">
    <name type="scientific">Kibdelosporangium aridum</name>
    <dbReference type="NCBI Taxonomy" id="2030"/>
    <lineage>
        <taxon>Bacteria</taxon>
        <taxon>Bacillati</taxon>
        <taxon>Actinomycetota</taxon>
        <taxon>Actinomycetes</taxon>
        <taxon>Pseudonocardiales</taxon>
        <taxon>Pseudonocardiaceae</taxon>
        <taxon>Kibdelosporangium</taxon>
    </lineage>
</organism>
<dbReference type="RefSeq" id="WP_084431722.1">
    <property type="nucleotide sequence ID" value="NZ_FWXV01000008.1"/>
</dbReference>
<evidence type="ECO:0000313" key="4">
    <source>
        <dbReference type="Proteomes" id="UP000192674"/>
    </source>
</evidence>
<dbReference type="AlphaFoldDB" id="A0A1Y5Y076"/>
<keyword evidence="3" id="KW-0675">Receptor</keyword>
<evidence type="ECO:0000256" key="2">
    <source>
        <dbReference type="SAM" id="SignalP"/>
    </source>
</evidence>
<dbReference type="PROSITE" id="PS51257">
    <property type="entry name" value="PROKAR_LIPOPROTEIN"/>
    <property type="match status" value="1"/>
</dbReference>
<name>A0A1Y5Y076_KIBAR</name>
<keyword evidence="4" id="KW-1185">Reference proteome</keyword>
<dbReference type="InterPro" id="IPR042100">
    <property type="entry name" value="Bug_dom1"/>
</dbReference>
<proteinExistence type="inferred from homology"/>
<dbReference type="OrthoDB" id="9780943at2"/>
<accession>A0A1Y5Y076</accession>
<sequence>MKASKYLGIALSVVLAATAAACNQSEDGGSGSGYPNKDLDWTVAFGPGGGNDKLARKLVDILKKDKLYPNNIAIENREGGSGATGWGYLTKKKGDGYAISTTSGSFITSPLVAKTGFTYRDFTHVGLLASDALFFVVKKDTGISTWQQWVDKAKQKGSVTIAGIGEVNVDFIVADILAEKAGFKMAYVPFDDQGELITALTSDAVDGAVSNPSEVIGQLDSGDLVALMFTGKEALPKYRDVPTAQSLGYPGLPTMPRGLILPPDAPKEATDWWIETMKKVVETPDWKAYVEDSFLAEDLRWGPDFTKYLDETNSIFEIVLKARKKIPR</sequence>
<evidence type="ECO:0000256" key="1">
    <source>
        <dbReference type="ARBA" id="ARBA00006987"/>
    </source>
</evidence>
<dbReference type="SUPFAM" id="SSF53850">
    <property type="entry name" value="Periplasmic binding protein-like II"/>
    <property type="match status" value="1"/>
</dbReference>
<dbReference type="Gene3D" id="3.40.190.150">
    <property type="entry name" value="Bordetella uptake gene, domain 1"/>
    <property type="match status" value="1"/>
</dbReference>
<reference evidence="3 4" key="1">
    <citation type="submission" date="2017-04" db="EMBL/GenBank/DDBJ databases">
        <authorList>
            <person name="Afonso C.L."/>
            <person name="Miller P.J."/>
            <person name="Scott M.A."/>
            <person name="Spackman E."/>
            <person name="Goraichik I."/>
            <person name="Dimitrov K.M."/>
            <person name="Suarez D.L."/>
            <person name="Swayne D.E."/>
        </authorList>
    </citation>
    <scope>NUCLEOTIDE SEQUENCE [LARGE SCALE GENOMIC DNA]</scope>
    <source>
        <strain evidence="3 4">DSM 43828</strain>
    </source>
</reference>
<dbReference type="PANTHER" id="PTHR42928">
    <property type="entry name" value="TRICARBOXYLATE-BINDING PROTEIN"/>
    <property type="match status" value="1"/>
</dbReference>